<evidence type="ECO:0000313" key="2">
    <source>
        <dbReference type="EMBL" id="CAA9358341.1"/>
    </source>
</evidence>
<feature type="compositionally biased region" description="Basic residues" evidence="1">
    <location>
        <begin position="65"/>
        <end position="76"/>
    </location>
</feature>
<feature type="compositionally biased region" description="Low complexity" evidence="1">
    <location>
        <begin position="137"/>
        <end position="160"/>
    </location>
</feature>
<feature type="region of interest" description="Disordered" evidence="1">
    <location>
        <begin position="1"/>
        <end position="187"/>
    </location>
</feature>
<evidence type="ECO:0000256" key="1">
    <source>
        <dbReference type="SAM" id="MobiDB-lite"/>
    </source>
</evidence>
<protein>
    <submittedName>
        <fullName evidence="2">Uncharacterized protein</fullName>
    </submittedName>
</protein>
<reference evidence="2" key="1">
    <citation type="submission" date="2020-02" db="EMBL/GenBank/DDBJ databases">
        <authorList>
            <person name="Meier V. D."/>
        </authorList>
    </citation>
    <scope>NUCLEOTIDE SEQUENCE</scope>
    <source>
        <strain evidence="2">AVDCRST_MAG68</strain>
    </source>
</reference>
<feature type="non-terminal residue" evidence="2">
    <location>
        <position position="187"/>
    </location>
</feature>
<sequence length="187" mass="18556">GQPPRARAHGAAGGTGADRRAALRRRAPHPQAGGHAGPRRGQRPGDRRRLRLRLARPAGVGSGRVAHHRPGLHQRHGGGGDQAGPQHPDPAPLRSHGAGGRRQAAVPRGGAGGPGAGARRVRGPRQTGHAARGEARLPLPGVAGAPHPGAAGGRRLPGLPVHVHAGEGGRRAGPPGAGPGAVGRGAV</sequence>
<dbReference type="AlphaFoldDB" id="A0A6J4MFI0"/>
<feature type="non-terminal residue" evidence="2">
    <location>
        <position position="1"/>
    </location>
</feature>
<proteinExistence type="predicted"/>
<dbReference type="EMBL" id="CADCTW010000193">
    <property type="protein sequence ID" value="CAA9358341.1"/>
    <property type="molecule type" value="Genomic_DNA"/>
</dbReference>
<organism evidence="2">
    <name type="scientific">uncultured Gemmatimonadota bacterium</name>
    <dbReference type="NCBI Taxonomy" id="203437"/>
    <lineage>
        <taxon>Bacteria</taxon>
        <taxon>Pseudomonadati</taxon>
        <taxon>Gemmatimonadota</taxon>
        <taxon>environmental samples</taxon>
    </lineage>
</organism>
<name>A0A6J4MFI0_9BACT</name>
<gene>
    <name evidence="2" type="ORF">AVDCRST_MAG68-4164</name>
</gene>
<accession>A0A6J4MFI0</accession>
<feature type="compositionally biased region" description="Basic residues" evidence="1">
    <location>
        <begin position="37"/>
        <end position="54"/>
    </location>
</feature>
<feature type="compositionally biased region" description="Gly residues" evidence="1">
    <location>
        <begin position="178"/>
        <end position="187"/>
    </location>
</feature>